<dbReference type="OrthoDB" id="1375847at2"/>
<dbReference type="Proteomes" id="UP000199354">
    <property type="component" value="Unassembled WGS sequence"/>
</dbReference>
<dbReference type="AlphaFoldDB" id="A0A1G5K2W2"/>
<gene>
    <name evidence="1" type="ORF">SAMN02927903_03061</name>
</gene>
<sequence>MPDNDSTRPFLYMEQKEDSAEKLAYAAGKPTKHFFFAPELMRTVGAVNELWRLIQALQLPTSTILELIGDKVVDFDEIGDLDILDVINSAEGDGVYLGVPNATYISFKQNGLMRVYAFVGVSGDYGSGEGLHTLMDSDLLQLVYEVEGQSSPVSNPDVFEAVFYLVEGGNPVIADSPHIADFTPTFVRNGPGSFTLASVGLNPLPKFATVFMNMTTHLHTVSYAYSTQNEIKIYINDNATGALADPPGNLTRLSMRITKPTS</sequence>
<evidence type="ECO:0000313" key="1">
    <source>
        <dbReference type="EMBL" id="SCY94896.1"/>
    </source>
</evidence>
<proteinExistence type="predicted"/>
<reference evidence="1 2" key="1">
    <citation type="submission" date="2016-10" db="EMBL/GenBank/DDBJ databases">
        <authorList>
            <person name="de Groot N.N."/>
        </authorList>
    </citation>
    <scope>NUCLEOTIDE SEQUENCE [LARGE SCALE GENOMIC DNA]</scope>
    <source>
        <strain evidence="1 2">CGMCC 1.7031</strain>
    </source>
</reference>
<accession>A0A1G5K2W2</accession>
<name>A0A1G5K2W2_9FLAO</name>
<organism evidence="1 2">
    <name type="scientific">Flavobacterium caeni</name>
    <dbReference type="NCBI Taxonomy" id="490189"/>
    <lineage>
        <taxon>Bacteria</taxon>
        <taxon>Pseudomonadati</taxon>
        <taxon>Bacteroidota</taxon>
        <taxon>Flavobacteriia</taxon>
        <taxon>Flavobacteriales</taxon>
        <taxon>Flavobacteriaceae</taxon>
        <taxon>Flavobacterium</taxon>
    </lineage>
</organism>
<evidence type="ECO:0000313" key="2">
    <source>
        <dbReference type="Proteomes" id="UP000199354"/>
    </source>
</evidence>
<protein>
    <submittedName>
        <fullName evidence="1">Uncharacterized protein</fullName>
    </submittedName>
</protein>
<keyword evidence="2" id="KW-1185">Reference proteome</keyword>
<dbReference type="STRING" id="490189.SAMN02927903_03061"/>
<dbReference type="EMBL" id="FMVF01000019">
    <property type="protein sequence ID" value="SCY94896.1"/>
    <property type="molecule type" value="Genomic_DNA"/>
</dbReference>